<dbReference type="EMBL" id="JAPFFF010000064">
    <property type="protein sequence ID" value="KAK8836562.1"/>
    <property type="molecule type" value="Genomic_DNA"/>
</dbReference>
<keyword evidence="3" id="KW-0440">LIM domain</keyword>
<evidence type="ECO:0000313" key="6">
    <source>
        <dbReference type="EMBL" id="KAK8836562.1"/>
    </source>
</evidence>
<evidence type="ECO:0000256" key="2">
    <source>
        <dbReference type="ARBA" id="ARBA00022833"/>
    </source>
</evidence>
<comment type="caution">
    <text evidence="6">The sequence shown here is derived from an EMBL/GenBank/DDBJ whole genome shotgun (WGS) entry which is preliminary data.</text>
</comment>
<dbReference type="InterPro" id="IPR012317">
    <property type="entry name" value="Poly(ADP-ribose)pol_cat_dom"/>
</dbReference>
<keyword evidence="1 3" id="KW-0479">Metal-binding</keyword>
<dbReference type="SUPFAM" id="SSF56399">
    <property type="entry name" value="ADP-ribosylation"/>
    <property type="match status" value="1"/>
</dbReference>
<organism evidence="6 7">
    <name type="scientific">Tritrichomonas musculus</name>
    <dbReference type="NCBI Taxonomy" id="1915356"/>
    <lineage>
        <taxon>Eukaryota</taxon>
        <taxon>Metamonada</taxon>
        <taxon>Parabasalia</taxon>
        <taxon>Tritrichomonadida</taxon>
        <taxon>Tritrichomonadidae</taxon>
        <taxon>Tritrichomonas</taxon>
    </lineage>
</organism>
<dbReference type="PANTHER" id="PTHR10068">
    <property type="entry name" value="BONE MARROW PROTEOGLYCAN"/>
    <property type="match status" value="1"/>
</dbReference>
<gene>
    <name evidence="6" type="ORF">M9Y10_037496</name>
</gene>
<dbReference type="Gene3D" id="2.10.110.10">
    <property type="entry name" value="Cysteine Rich Protein"/>
    <property type="match status" value="1"/>
</dbReference>
<protein>
    <recommendedName>
        <fullName evidence="5">LIM zinc-binding domain-containing protein</fullName>
    </recommendedName>
</protein>
<reference evidence="6 7" key="1">
    <citation type="submission" date="2024-04" db="EMBL/GenBank/DDBJ databases">
        <title>Tritrichomonas musculus Genome.</title>
        <authorList>
            <person name="Alves-Ferreira E."/>
            <person name="Grigg M."/>
            <person name="Lorenzi H."/>
            <person name="Galac M."/>
        </authorList>
    </citation>
    <scope>NUCLEOTIDE SEQUENCE [LARGE SCALE GENOMIC DNA]</scope>
    <source>
        <strain evidence="6 7">EAF2021</strain>
    </source>
</reference>
<dbReference type="PROSITE" id="PS50023">
    <property type="entry name" value="LIM_DOMAIN_2"/>
    <property type="match status" value="1"/>
</dbReference>
<sequence length="1322" mass="150394">MRIILRRRKHYTFGKKILKLKFSIFPKSFFKMSNYILSHIANLTSIPKKPKVVCNNAVKNLTIKLKEAMNYDEFYKIDYEEYARKIIDDADINEVPEETKEQIRKRFLTKKPKKAEKEEDDNDEVQETNVGCKKTVSKAFLNKVEIFSSQSPPKDQVIHKPSPDITEQTTKNINIDQKIQQFNSSFNQSSNNQVIIKSQQKKKKKPSNIEKLEEEEEEEEDENDDKPVNDIVPVNNDQPVNDIVPVNNDQPVNDIVPVNNDQPVNDIVPVNNDQPVNDIVPVNNDQPVNDIVPVNNDQPVNDIVPVNNDQPVNDIVPVNNDQPVNDIVPVNNDQPVNDIVPVNNDQPVNDIVPVNNDQPVNDIVPVNNDQPVNDIVPVNNDQPVNDIVPVNNDQPVNDIVPVNNDQPVNDIVPVNNDQPVNDIVPVNNDQPVNDIVPVNNDQPVNDIVPVNNDQPVNDIVPVNNDQPVNDIVPVNNDQPVNDIVPVNNDQPVNDIVPVNNDQPVNDIVPVNNDQPVNDIVPVNNDQPVNDIVPVNNDQPVNDIVPVNNDQPVNDIVPVNNDQPVNDIVPVNNDQPVNDIVPVNNDQPVNDIVPVNNDQPVNDIVPVNNDQPVNDIVPVNNDQPVNDIVPVNNDQPVNDIVPVNNDQPVNDIVPVNNDQPVNDIVPVNNDQDDEEEDYDKQKNTYQIQILPDKKIICTACNKEIDDNPVYFSGLPYHIGCIKCMKCTEEQNSSQDLDKLVCVTPGCFFCPKHYEEYQSTKELDDNNQEEYHKKNKENFIKEMFEAPLYEEENIDYNPDDEIFITPDIVKSSIPKDRPFEDFIPTVTFTFEKSPLDIDFDALTKLLEEEGAVILSVDHGCTILKIAFLSIKKLSQKVVDKFHNLVSSLKNKFKSTIGKPVVGNLVEDPSITFPDDEKIMKNYNQKASVNLLQNISELSEIDLDTMKEEVLSTLHKEKVKKNWQFLFSHEDIFKMAEEHIRKDLYNNEFEMIMVAQTVIANKYIEDYEKVKNRINSGDLKIAILYHGSMLTNHTKIVKTHFLDPNKDKMKQLDAGYYGKGIYATENMFYASMYANGYSVLGCNQKAPIMCCLAIYNNNKIKEIKDMSWYGQKIEPEIANNYGVHHAFVGSSQSFKPVPESEKNTNWIWAEEYVFNNKFQIIPICSITLMRKEFYILWKDENIANSENSKYLNELSKQMEINVYTKNNVDDALKIIQQKRKNKIKLITNGGQGLTGRTLIEEARKIIGSDFVCLVFAGSSNHIDWVSKMKNVLFTTSPADFRTFAALDFNKKDVLGFINGLHYKDRFKIDENELLSFPSADRSKYK</sequence>
<evidence type="ECO:0000256" key="4">
    <source>
        <dbReference type="SAM" id="MobiDB-lite"/>
    </source>
</evidence>
<dbReference type="Gene3D" id="3.90.228.10">
    <property type="match status" value="1"/>
</dbReference>
<evidence type="ECO:0000313" key="7">
    <source>
        <dbReference type="Proteomes" id="UP001470230"/>
    </source>
</evidence>
<dbReference type="Proteomes" id="UP001470230">
    <property type="component" value="Unassembled WGS sequence"/>
</dbReference>
<evidence type="ECO:0000259" key="5">
    <source>
        <dbReference type="PROSITE" id="PS50023"/>
    </source>
</evidence>
<keyword evidence="7" id="KW-1185">Reference proteome</keyword>
<dbReference type="Pfam" id="PF00644">
    <property type="entry name" value="PARP"/>
    <property type="match status" value="1"/>
</dbReference>
<evidence type="ECO:0000256" key="3">
    <source>
        <dbReference type="PROSITE-ProRule" id="PRU00125"/>
    </source>
</evidence>
<feature type="region of interest" description="Disordered" evidence="4">
    <location>
        <begin position="184"/>
        <end position="238"/>
    </location>
</feature>
<keyword evidence="2 3" id="KW-0862">Zinc</keyword>
<dbReference type="PANTHER" id="PTHR10068:SF14">
    <property type="entry name" value="CELL WALL ADHESIN EAP1"/>
    <property type="match status" value="1"/>
</dbReference>
<accession>A0ABR2GSM2</accession>
<evidence type="ECO:0000256" key="1">
    <source>
        <dbReference type="ARBA" id="ARBA00022723"/>
    </source>
</evidence>
<proteinExistence type="predicted"/>
<feature type="compositionally biased region" description="Acidic residues" evidence="4">
    <location>
        <begin position="212"/>
        <end position="224"/>
    </location>
</feature>
<feature type="domain" description="LIM zinc-binding" evidence="5">
    <location>
        <begin position="694"/>
        <end position="758"/>
    </location>
</feature>
<feature type="compositionally biased region" description="Low complexity" evidence="4">
    <location>
        <begin position="184"/>
        <end position="198"/>
    </location>
</feature>
<dbReference type="InterPro" id="IPR001781">
    <property type="entry name" value="Znf_LIM"/>
</dbReference>
<name>A0ABR2GSM2_9EUKA</name>